<dbReference type="Pfam" id="PF03446">
    <property type="entry name" value="NAD_binding_2"/>
    <property type="match status" value="1"/>
</dbReference>
<dbReference type="InterPro" id="IPR008927">
    <property type="entry name" value="6-PGluconate_DH-like_C_sf"/>
</dbReference>
<comment type="similarity">
    <text evidence="2">Belongs to the HIBADH-related family. NP60 subfamily.</text>
</comment>
<evidence type="ECO:0000256" key="4">
    <source>
        <dbReference type="ARBA" id="ARBA00030287"/>
    </source>
</evidence>
<dbReference type="OrthoDB" id="6727154at2759"/>
<gene>
    <name evidence="7" type="ORF">DIABBA_LOCUS12434</name>
</gene>
<organism evidence="7 8">
    <name type="scientific">Diabrotica balteata</name>
    <name type="common">Banded cucumber beetle</name>
    <dbReference type="NCBI Taxonomy" id="107213"/>
    <lineage>
        <taxon>Eukaryota</taxon>
        <taxon>Metazoa</taxon>
        <taxon>Ecdysozoa</taxon>
        <taxon>Arthropoda</taxon>
        <taxon>Hexapoda</taxon>
        <taxon>Insecta</taxon>
        <taxon>Pterygota</taxon>
        <taxon>Neoptera</taxon>
        <taxon>Endopterygota</taxon>
        <taxon>Coleoptera</taxon>
        <taxon>Polyphaga</taxon>
        <taxon>Cucujiformia</taxon>
        <taxon>Chrysomeloidea</taxon>
        <taxon>Chrysomelidae</taxon>
        <taxon>Galerucinae</taxon>
        <taxon>Diabroticina</taxon>
        <taxon>Diabroticites</taxon>
        <taxon>Diabrotica</taxon>
    </lineage>
</organism>
<dbReference type="PROSITE" id="PS50812">
    <property type="entry name" value="PWWP"/>
    <property type="match status" value="1"/>
</dbReference>
<dbReference type="SUPFAM" id="SSF51735">
    <property type="entry name" value="NAD(P)-binding Rossmann-fold domains"/>
    <property type="match status" value="1"/>
</dbReference>
<evidence type="ECO:0000259" key="6">
    <source>
        <dbReference type="PROSITE" id="PS50812"/>
    </source>
</evidence>
<evidence type="ECO:0000256" key="5">
    <source>
        <dbReference type="ARBA" id="ARBA00034140"/>
    </source>
</evidence>
<dbReference type="GO" id="GO:0140673">
    <property type="term" value="P:transcription elongation-coupled chromatin remodeling"/>
    <property type="evidence" value="ECO:0007669"/>
    <property type="project" value="TreeGrafter"/>
</dbReference>
<dbReference type="InterPro" id="IPR029154">
    <property type="entry name" value="HIBADH-like_NADP-bd"/>
</dbReference>
<evidence type="ECO:0000256" key="3">
    <source>
        <dbReference type="ARBA" id="ARBA00022454"/>
    </source>
</evidence>
<dbReference type="GO" id="GO:0000785">
    <property type="term" value="C:chromatin"/>
    <property type="evidence" value="ECO:0007669"/>
    <property type="project" value="TreeGrafter"/>
</dbReference>
<dbReference type="AlphaFoldDB" id="A0A9N9T6E3"/>
<dbReference type="SUPFAM" id="SSF48179">
    <property type="entry name" value="6-phosphogluconate dehydrogenase C-terminal domain-like"/>
    <property type="match status" value="1"/>
</dbReference>
<keyword evidence="8" id="KW-1185">Reference proteome</keyword>
<dbReference type="EMBL" id="OU898283">
    <property type="protein sequence ID" value="CAG9839693.1"/>
    <property type="molecule type" value="Genomic_DNA"/>
</dbReference>
<dbReference type="SMART" id="SM00293">
    <property type="entry name" value="PWWP"/>
    <property type="match status" value="1"/>
</dbReference>
<dbReference type="InterPro" id="IPR000313">
    <property type="entry name" value="PWWP_dom"/>
</dbReference>
<keyword evidence="3" id="KW-0158">Chromosome</keyword>
<evidence type="ECO:0000313" key="8">
    <source>
        <dbReference type="Proteomes" id="UP001153709"/>
    </source>
</evidence>
<protein>
    <recommendedName>
        <fullName evidence="5">Cytokine-like nuclear factor N-PAC</fullName>
    </recommendedName>
    <alternativeName>
        <fullName evidence="4">Glyoxylate reductase 1 homolog</fullName>
    </alternativeName>
</protein>
<evidence type="ECO:0000256" key="1">
    <source>
        <dbReference type="ARBA" id="ARBA00004286"/>
    </source>
</evidence>
<dbReference type="PANTHER" id="PTHR43580">
    <property type="entry name" value="OXIDOREDUCTASE GLYR1-RELATED"/>
    <property type="match status" value="1"/>
</dbReference>
<name>A0A9N9T6E3_DIABA</name>
<dbReference type="InterPro" id="IPR006115">
    <property type="entry name" value="6PGDH_NADP-bd"/>
</dbReference>
<accession>A0A9N9T6E3</accession>
<dbReference type="GO" id="GO:0051287">
    <property type="term" value="F:NAD binding"/>
    <property type="evidence" value="ECO:0007669"/>
    <property type="project" value="InterPro"/>
</dbReference>
<dbReference type="Pfam" id="PF00855">
    <property type="entry name" value="PWWP"/>
    <property type="match status" value="1"/>
</dbReference>
<dbReference type="InterPro" id="IPR036291">
    <property type="entry name" value="NAD(P)-bd_dom_sf"/>
</dbReference>
<dbReference type="SUPFAM" id="SSF63748">
    <property type="entry name" value="Tudor/PWWP/MBT"/>
    <property type="match status" value="1"/>
</dbReference>
<evidence type="ECO:0000313" key="7">
    <source>
        <dbReference type="EMBL" id="CAG9839693.1"/>
    </source>
</evidence>
<reference evidence="7" key="1">
    <citation type="submission" date="2022-01" db="EMBL/GenBank/DDBJ databases">
        <authorList>
            <person name="King R."/>
        </authorList>
    </citation>
    <scope>NUCLEOTIDE SEQUENCE</scope>
</reference>
<feature type="domain" description="PWWP" evidence="6">
    <location>
        <begin position="13"/>
        <end position="73"/>
    </location>
</feature>
<dbReference type="GO" id="GO:0050661">
    <property type="term" value="F:NADP binding"/>
    <property type="evidence" value="ECO:0007669"/>
    <property type="project" value="InterPro"/>
</dbReference>
<dbReference type="InterPro" id="IPR013328">
    <property type="entry name" value="6PGD_dom2"/>
</dbReference>
<comment type="subcellular location">
    <subcellularLocation>
        <location evidence="1">Chromosome</location>
    </subcellularLocation>
</comment>
<dbReference type="Gene3D" id="1.10.1040.10">
    <property type="entry name" value="N-(1-d-carboxylethyl)-l-norvaline Dehydrogenase, domain 2"/>
    <property type="match status" value="1"/>
</dbReference>
<dbReference type="GO" id="GO:0031491">
    <property type="term" value="F:nucleosome binding"/>
    <property type="evidence" value="ECO:0007669"/>
    <property type="project" value="TreeGrafter"/>
</dbReference>
<dbReference type="Gene3D" id="3.40.50.720">
    <property type="entry name" value="NAD(P)-binding Rossmann-like Domain"/>
    <property type="match status" value="1"/>
</dbReference>
<proteinExistence type="inferred from homology"/>
<evidence type="ECO:0000256" key="2">
    <source>
        <dbReference type="ARBA" id="ARBA00007598"/>
    </source>
</evidence>
<dbReference type="InterPro" id="IPR051265">
    <property type="entry name" value="HIBADH-related_NP60_sf"/>
</dbReference>
<dbReference type="Pfam" id="PF14833">
    <property type="entry name" value="NAD_binding_11"/>
    <property type="match status" value="1"/>
</dbReference>
<dbReference type="GO" id="GO:0003677">
    <property type="term" value="F:DNA binding"/>
    <property type="evidence" value="ECO:0007669"/>
    <property type="project" value="TreeGrafter"/>
</dbReference>
<sequence length="462" mass="52636">MVFFYYNMAEINVGDIAWGKMVGFPYWPCVVLKDVKVPKPSKDPNTKYYWVYFFGSKNYSWISRKRLCTYEGNRYKYRQEQGHVNFAEAIKEAETHLKRKKLNSKYQVAIKEKFNIHEYERKLKRSESRMKKRAKLMVRSRSVSVSTDEDHESKIALNTNITTSTLVFGVLGIGNLGAGIASNLIHSGHVVNIWNRSIGKCESLMNKFDPKFKKKLTHYYTPRALLQNSDVILVCLSDKEAVRALFEKSFGIHKPDDVSLKNKGIIQMTTTGPEFSKDMNSVIEKKGGKYLEAQIQRSKTEAANGDFITLAAGDEELFSKCPTFFKAIGNSVIFLGEVGYASKINLILQVIKCVNLAALCEALNLAERNGVGMKNVCDILECTNLSSLYLLRKCGLLQQENFRDVEQSLTNLQKDMKLVLDLSNNVKHPMFIASTANQIYQHCIRLEYGAYDASIILLRHHH</sequence>
<dbReference type="PANTHER" id="PTHR43580:SF2">
    <property type="entry name" value="CYTOKINE-LIKE NUCLEAR FACTOR N-PAC"/>
    <property type="match status" value="1"/>
</dbReference>
<dbReference type="Proteomes" id="UP001153709">
    <property type="component" value="Chromosome 8"/>
</dbReference>
<dbReference type="Gene3D" id="2.30.30.140">
    <property type="match status" value="1"/>
</dbReference>